<dbReference type="Pfam" id="PF16078">
    <property type="entry name" value="2-oxogl_dehyd_N"/>
    <property type="match status" value="1"/>
</dbReference>
<keyword evidence="5" id="KW-0560">Oxidoreductase</keyword>
<evidence type="ECO:0000313" key="12">
    <source>
        <dbReference type="EnsemblMetazoa" id="XP_026298505"/>
    </source>
</evidence>
<dbReference type="EnsemblMetazoa" id="XM_026442720">
    <property type="protein sequence ID" value="XP_026298505"/>
    <property type="gene ID" value="LOC413768"/>
</dbReference>
<dbReference type="Gene3D" id="3.40.50.12470">
    <property type="match status" value="1"/>
</dbReference>
<dbReference type="InterPro" id="IPR001017">
    <property type="entry name" value="DH_E1"/>
</dbReference>
<dbReference type="InterPro" id="IPR042179">
    <property type="entry name" value="KGD_C_sf"/>
</dbReference>
<dbReference type="Proteomes" id="UP000005203">
    <property type="component" value="Linkage group LG9"/>
</dbReference>
<dbReference type="PANTHER" id="PTHR23152:SF4">
    <property type="entry name" value="2-OXOADIPATE DEHYDROGENASE COMPLEX COMPONENT E1"/>
    <property type="match status" value="1"/>
</dbReference>
<comment type="function">
    <text evidence="7">The 2-oxoglutarate dehydrogenase complex catalyzes the overall conversion of 2-oxoglutarate to succinyl-CoA and CO(2). It contains multiple copies of three enzymatic components: 2-oxoglutarate dehydrogenase (E1), dihydrolipoamide succinyltransferase (E2) and lipoamide dehydrogenase (E3).</text>
</comment>
<dbReference type="InterPro" id="IPR032106">
    <property type="entry name" value="2-oxogl_dehyd_N"/>
</dbReference>
<dbReference type="Gene3D" id="3.40.50.11610">
    <property type="entry name" value="Multifunctional 2-oxoglutarate metabolism enzyme, C-terminal domain"/>
    <property type="match status" value="1"/>
</dbReference>
<dbReference type="AlphaFoldDB" id="A0A7M7MNB4"/>
<evidence type="ECO:0000256" key="4">
    <source>
        <dbReference type="ARBA" id="ARBA00022946"/>
    </source>
</evidence>
<keyword evidence="13" id="KW-1185">Reference proteome</keyword>
<comment type="similarity">
    <text evidence="2">Belongs to the alpha-ketoglutarate dehydrogenase family.</text>
</comment>
<feature type="region of interest" description="Disordered" evidence="10">
    <location>
        <begin position="104"/>
        <end position="128"/>
    </location>
</feature>
<dbReference type="GO" id="GO:0045252">
    <property type="term" value="C:oxoglutarate dehydrogenase complex"/>
    <property type="evidence" value="ECO:0007669"/>
    <property type="project" value="TreeGrafter"/>
</dbReference>
<evidence type="ECO:0000256" key="6">
    <source>
        <dbReference type="ARBA" id="ARBA00023052"/>
    </source>
</evidence>
<keyword evidence="4" id="KW-0809">Transit peptide</keyword>
<evidence type="ECO:0000256" key="10">
    <source>
        <dbReference type="SAM" id="MobiDB-lite"/>
    </source>
</evidence>
<dbReference type="SMART" id="SM00861">
    <property type="entry name" value="Transket_pyr"/>
    <property type="match status" value="1"/>
</dbReference>
<evidence type="ECO:0000256" key="9">
    <source>
        <dbReference type="ARBA" id="ARBA00042984"/>
    </source>
</evidence>
<evidence type="ECO:0000313" key="13">
    <source>
        <dbReference type="Proteomes" id="UP000005203"/>
    </source>
</evidence>
<dbReference type="Gene3D" id="1.10.287.1150">
    <property type="entry name" value="TPP helical domain"/>
    <property type="match status" value="1"/>
</dbReference>
<dbReference type="PANTHER" id="PTHR23152">
    <property type="entry name" value="2-OXOGLUTARATE DEHYDROGENASE"/>
    <property type="match status" value="1"/>
</dbReference>
<dbReference type="PIRSF" id="PIRSF000157">
    <property type="entry name" value="Oxoglu_dh_E1"/>
    <property type="match status" value="1"/>
</dbReference>
<dbReference type="NCBIfam" id="NF006914">
    <property type="entry name" value="PRK09404.1"/>
    <property type="match status" value="1"/>
</dbReference>
<evidence type="ECO:0000256" key="5">
    <source>
        <dbReference type="ARBA" id="ARBA00023002"/>
    </source>
</evidence>
<keyword evidence="6" id="KW-0786">Thiamine pyrophosphate</keyword>
<sequence>MHANRQSYYCMRPFVIHTPRKFNCLDKKILLKRLSFATFYPQNYVARFKHDNQKGKNDRFDHVLNMDSIQYLEYMYQSWKKDPSSVSDSWNRYFKLIDEKDKKSEAASHKSSPKSTSSSTHGGSPSSQKIYFTCKTTAKSPEQNAKSKSNSDMQGDKYIIGAFDINATIRAYQARGHLIADTDPLGIQNPESRKLQGTPNLPPAIVVRQYLKGMTEADMNREFPLAPFTVIGGSKRSLPLRDILIRLNQVYCGHLGLEYTYIHDLVMLDWLRDKFEIPGAWDLPADHRKFIWMNIMKAVTFEGFLARKFPTEKRFGLEGCESFIPSMNQCLETSAEHGVESVVIGMAHRGRLNTLINVCMKPLHQLLTQFHSIALEGFGSGDVKYHLGTHAERMLERSQKQIRVAMMANPSHLEAIDPVVVGRVRAEQVEKNDAEFGKKSVAFLVHGDAAFSGQGIVYETMHLTNLPNYTTGGVIHIVINNQIGFTTDPRYSRSSAHCTDVARVVNAPIFHIHADDPDLVTYCSKVASEYRAEFHNDVVVDIVGYRRFGHNELDEPMLTQPLMYKRIKQHPNVLNIYSDKLFKEGVITEAFAKEEIEKYWNYCETEFEKAKTIDSMQLGDWHDVPWSDFFATQSPKNKIPPTGIDIETIKTICKAISTPPNDIESHTQVLRVMEKRAQLSKSRQADWAMGECLAFSSLLKEGCPVRLSGEDVERGTFSHRTHVIHDQSRDKTYKNILHDIFPGQAMYTVTNSSLSEYGVCGFEVGYSTYNHNTLTIWEAQFGDFANTCQVTLDTILSSGQTKWGRQVGLVLLLPHGLEGQGPEHSSAKIERYLELCDDDFSYLPTAEPGETIDQIMTRQLFEINWIICNLTTPANFFHVLRRQIHMPFRKPLCIMTPKSLLRHPMALSPFADMESGTSFKPILSDPFVKPGNIQKVLMCSGRVFYDLVTERQGKQLVDKIAIIRIEQLCPFPYHLLAEEMKKYPNAKLMWLQEEHKNQGPYLYVRDRIALALGIRLEDLAYGGRPPSSSPATGSKVIHRNEYNDMITMALKLD</sequence>
<dbReference type="EC" id="1.2.4.2" evidence="3"/>
<dbReference type="GO" id="GO:0004591">
    <property type="term" value="F:oxoglutarate dehydrogenase (succinyl-transferring) activity"/>
    <property type="evidence" value="ECO:0007669"/>
    <property type="project" value="UniProtKB-EC"/>
</dbReference>
<dbReference type="GO" id="GO:0030976">
    <property type="term" value="F:thiamine pyrophosphate binding"/>
    <property type="evidence" value="ECO:0007669"/>
    <property type="project" value="InterPro"/>
</dbReference>
<accession>A0A7M7MNB4</accession>
<proteinExistence type="inferred from homology"/>
<protein>
    <recommendedName>
        <fullName evidence="8">2-oxoglutarate dehydrogenase, mitochondrial</fullName>
        <ecNumber evidence="3">1.2.4.2</ecNumber>
    </recommendedName>
    <alternativeName>
        <fullName evidence="9">2-oxoglutarate dehydrogenase complex component E1</fullName>
    </alternativeName>
</protein>
<dbReference type="Gene3D" id="3.40.50.970">
    <property type="match status" value="1"/>
</dbReference>
<gene>
    <name evidence="14" type="primary">LOC413768</name>
</gene>
<dbReference type="NCBIfam" id="TIGR00239">
    <property type="entry name" value="2oxo_dh_E1"/>
    <property type="match status" value="1"/>
</dbReference>
<dbReference type="RefSeq" id="XP_026298505.1">
    <property type="nucleotide sequence ID" value="XM_026442720.1"/>
</dbReference>
<evidence type="ECO:0000259" key="11">
    <source>
        <dbReference type="SMART" id="SM00861"/>
    </source>
</evidence>
<comment type="cofactor">
    <cofactor evidence="1">
        <name>thiamine diphosphate</name>
        <dbReference type="ChEBI" id="CHEBI:58937"/>
    </cofactor>
</comment>
<evidence type="ECO:0000256" key="2">
    <source>
        <dbReference type="ARBA" id="ARBA00006936"/>
    </source>
</evidence>
<evidence type="ECO:0000256" key="8">
    <source>
        <dbReference type="ARBA" id="ARBA00040267"/>
    </source>
</evidence>
<evidence type="ECO:0000313" key="14">
    <source>
        <dbReference type="RefSeq" id="XP_026298505.1"/>
    </source>
</evidence>
<dbReference type="OrthoDB" id="413077at2759"/>
<dbReference type="GO" id="GO:0005739">
    <property type="term" value="C:mitochondrion"/>
    <property type="evidence" value="ECO:0007669"/>
    <property type="project" value="TreeGrafter"/>
</dbReference>
<dbReference type="KEGG" id="ame:413768"/>
<dbReference type="GeneID" id="413768"/>
<feature type="compositionally biased region" description="Low complexity" evidence="10">
    <location>
        <begin position="109"/>
        <end position="127"/>
    </location>
</feature>
<evidence type="ECO:0000256" key="1">
    <source>
        <dbReference type="ARBA" id="ARBA00001964"/>
    </source>
</evidence>
<reference evidence="14" key="2">
    <citation type="submission" date="2025-04" db="UniProtKB">
        <authorList>
            <consortium name="RefSeq"/>
        </authorList>
    </citation>
    <scope>IDENTIFICATION</scope>
    <source>
        <strain evidence="14">DH4</strain>
        <tissue evidence="14">Whole body</tissue>
    </source>
</reference>
<dbReference type="InterPro" id="IPR031717">
    <property type="entry name" value="ODO-1/KGD_C"/>
</dbReference>
<organism evidence="12">
    <name type="scientific">Apis mellifera</name>
    <name type="common">Honeybee</name>
    <dbReference type="NCBI Taxonomy" id="7460"/>
    <lineage>
        <taxon>Eukaryota</taxon>
        <taxon>Metazoa</taxon>
        <taxon>Ecdysozoa</taxon>
        <taxon>Arthropoda</taxon>
        <taxon>Hexapoda</taxon>
        <taxon>Insecta</taxon>
        <taxon>Pterygota</taxon>
        <taxon>Neoptera</taxon>
        <taxon>Endopterygota</taxon>
        <taxon>Hymenoptera</taxon>
        <taxon>Apocrita</taxon>
        <taxon>Aculeata</taxon>
        <taxon>Apoidea</taxon>
        <taxon>Anthophila</taxon>
        <taxon>Apidae</taxon>
        <taxon>Apis</taxon>
    </lineage>
</organism>
<dbReference type="InterPro" id="IPR029061">
    <property type="entry name" value="THDP-binding"/>
</dbReference>
<dbReference type="InterPro" id="IPR005475">
    <property type="entry name" value="Transketolase-like_Pyr-bd"/>
</dbReference>
<feature type="domain" description="Transketolase-like pyrimidine-binding" evidence="11">
    <location>
        <begin position="685"/>
        <end position="903"/>
    </location>
</feature>
<name>A0A7M7MNB4_APIME</name>
<dbReference type="SUPFAM" id="SSF52518">
    <property type="entry name" value="Thiamin diphosphate-binding fold (THDP-binding)"/>
    <property type="match status" value="2"/>
</dbReference>
<dbReference type="Pfam" id="PF00676">
    <property type="entry name" value="E1_dh"/>
    <property type="match status" value="1"/>
</dbReference>
<dbReference type="Pfam" id="PF16870">
    <property type="entry name" value="OxoGdeHyase_C"/>
    <property type="match status" value="1"/>
</dbReference>
<evidence type="ECO:0000256" key="7">
    <source>
        <dbReference type="ARBA" id="ARBA00037426"/>
    </source>
</evidence>
<dbReference type="CDD" id="cd02016">
    <property type="entry name" value="TPP_E1_OGDC_like"/>
    <property type="match status" value="1"/>
</dbReference>
<dbReference type="Pfam" id="PF02779">
    <property type="entry name" value="Transket_pyr"/>
    <property type="match status" value="1"/>
</dbReference>
<accession>A0A8B8H3E8</accession>
<dbReference type="InterPro" id="IPR011603">
    <property type="entry name" value="2oxoglutarate_DH_E1"/>
</dbReference>
<evidence type="ECO:0000256" key="3">
    <source>
        <dbReference type="ARBA" id="ARBA00012280"/>
    </source>
</evidence>
<dbReference type="GO" id="GO:0006099">
    <property type="term" value="P:tricarboxylic acid cycle"/>
    <property type="evidence" value="ECO:0007669"/>
    <property type="project" value="TreeGrafter"/>
</dbReference>
<reference evidence="12" key="1">
    <citation type="submission" date="2021-01" db="UniProtKB">
        <authorList>
            <consortium name="EnsemblMetazoa"/>
        </authorList>
    </citation>
    <scope>IDENTIFICATION</scope>
    <source>
        <strain evidence="12">DH4</strain>
    </source>
</reference>